<dbReference type="RefSeq" id="WP_039294411.1">
    <property type="nucleotide sequence ID" value="NZ_CP009458.1"/>
</dbReference>
<dbReference type="InterPro" id="IPR021109">
    <property type="entry name" value="Peptidase_aspartic_dom_sf"/>
</dbReference>
<evidence type="ECO:0000313" key="2">
    <source>
        <dbReference type="EMBL" id="AIR62670.1"/>
    </source>
</evidence>
<dbReference type="PROSITE" id="PS00141">
    <property type="entry name" value="ASP_PROTEASE"/>
    <property type="match status" value="1"/>
</dbReference>
<keyword evidence="1" id="KW-0732">Signal</keyword>
<dbReference type="SUPFAM" id="SSF50630">
    <property type="entry name" value="Acid proteases"/>
    <property type="match status" value="1"/>
</dbReference>
<dbReference type="Proteomes" id="UP000029516">
    <property type="component" value="Chromosome"/>
</dbReference>
<gene>
    <name evidence="2" type="ORF">LH23_19000</name>
</gene>
<dbReference type="GO" id="GO:0004190">
    <property type="term" value="F:aspartic-type endopeptidase activity"/>
    <property type="evidence" value="ECO:0007669"/>
    <property type="project" value="InterPro"/>
</dbReference>
<dbReference type="EMBL" id="CP009458">
    <property type="protein sequence ID" value="AIR62670.1"/>
    <property type="molecule type" value="Genomic_DNA"/>
</dbReference>
<sequence>MVKCLPLLMLFFSDVCMASAPADFWRLRYDERGLPLADVRINNRFHTLMLDTGSGEGLHLYKHNLDTLIANIGLKITQKAPRRMIDVSGGESIIPSWTIHQLTISDVHFDNVEAVELKPWGFNLGGDVPANEVMGLGIFHDRRVLIDFKNGRLQMLDSISSEVNKWSSYPIKQTESGLRVTAFVGITPLHLIVDTGASHSLLFSDRLPANTLFSGCKTLEPEASNLDCRVAEISITDNEGKTSSNVAIVSSSSTPQEIDFDGLLGMNFMREHQVILDMIEGRLYINP</sequence>
<dbReference type="GO" id="GO:0006508">
    <property type="term" value="P:proteolysis"/>
    <property type="evidence" value="ECO:0007669"/>
    <property type="project" value="InterPro"/>
</dbReference>
<dbReference type="Gene3D" id="2.40.70.10">
    <property type="entry name" value="Acid Proteases"/>
    <property type="match status" value="2"/>
</dbReference>
<feature type="signal peptide" evidence="1">
    <location>
        <begin position="1"/>
        <end position="18"/>
    </location>
</feature>
<reference evidence="2 3" key="1">
    <citation type="submission" date="2014-09" db="EMBL/GenBank/DDBJ databases">
        <authorList>
            <person name="Chan K.-G."/>
        </authorList>
    </citation>
    <scope>NUCLEOTIDE SEQUENCE [LARGE SCALE GENOMIC DNA]</scope>
    <source>
        <strain evidence="2 3">M006</strain>
    </source>
</reference>
<dbReference type="AlphaFoldDB" id="A0AAN0S893"/>
<evidence type="ECO:0000256" key="1">
    <source>
        <dbReference type="SAM" id="SignalP"/>
    </source>
</evidence>
<accession>A0AAN0S893</accession>
<name>A0AAN0S893_9ENTR</name>
<dbReference type="InterPro" id="IPR001969">
    <property type="entry name" value="Aspartic_peptidase_AS"/>
</dbReference>
<organism evidence="2 3">
    <name type="scientific">Cedecea neteri</name>
    <dbReference type="NCBI Taxonomy" id="158822"/>
    <lineage>
        <taxon>Bacteria</taxon>
        <taxon>Pseudomonadati</taxon>
        <taxon>Pseudomonadota</taxon>
        <taxon>Gammaproteobacteria</taxon>
        <taxon>Enterobacterales</taxon>
        <taxon>Enterobacteriaceae</taxon>
        <taxon>Cedecea</taxon>
    </lineage>
</organism>
<evidence type="ECO:0008006" key="4">
    <source>
        <dbReference type="Google" id="ProtNLM"/>
    </source>
</evidence>
<dbReference type="KEGG" id="cem:LH23_19000"/>
<evidence type="ECO:0000313" key="3">
    <source>
        <dbReference type="Proteomes" id="UP000029516"/>
    </source>
</evidence>
<proteinExistence type="predicted"/>
<feature type="chain" id="PRO_5042816211" description="Aspartyl protease" evidence="1">
    <location>
        <begin position="19"/>
        <end position="287"/>
    </location>
</feature>
<protein>
    <recommendedName>
        <fullName evidence="4">Aspartyl protease</fullName>
    </recommendedName>
</protein>